<dbReference type="RefSeq" id="WP_369790480.1">
    <property type="nucleotide sequence ID" value="NZ_CP165628.1"/>
</dbReference>
<keyword evidence="3" id="KW-0472">Membrane</keyword>
<keyword evidence="3" id="KW-0449">Lipoprotein</keyword>
<gene>
    <name evidence="4" type="ORF">AB3G37_09540</name>
</gene>
<organism evidence="4">
    <name type="scientific">Rouxiella sp. WC2420</name>
    <dbReference type="NCBI Taxonomy" id="3234145"/>
    <lineage>
        <taxon>Bacteria</taxon>
        <taxon>Pseudomonadati</taxon>
        <taxon>Pseudomonadota</taxon>
        <taxon>Gammaproteobacteria</taxon>
        <taxon>Enterobacterales</taxon>
        <taxon>Yersiniaceae</taxon>
        <taxon>Rouxiella</taxon>
    </lineage>
</organism>
<accession>A0AB39VWM4</accession>
<dbReference type="EMBL" id="CP165628">
    <property type="protein sequence ID" value="XDU74290.1"/>
    <property type="molecule type" value="Genomic_DNA"/>
</dbReference>
<dbReference type="AlphaFoldDB" id="A0AB39VWM4"/>
<dbReference type="SUPFAM" id="SSF56954">
    <property type="entry name" value="Outer membrane efflux proteins (OEP)"/>
    <property type="match status" value="1"/>
</dbReference>
<evidence type="ECO:0000313" key="4">
    <source>
        <dbReference type="EMBL" id="XDU74290.1"/>
    </source>
</evidence>
<protein>
    <submittedName>
        <fullName evidence="4">Efflux transporter outer membrane subunit</fullName>
    </submittedName>
</protein>
<dbReference type="PANTHER" id="PTHR30203:SF21">
    <property type="entry name" value="OUTER MEMBRANE COMPONENT OF MULTIDRUG EFFLUX PUMP-RELATED"/>
    <property type="match status" value="1"/>
</dbReference>
<dbReference type="Pfam" id="PF02321">
    <property type="entry name" value="OEP"/>
    <property type="match status" value="2"/>
</dbReference>
<dbReference type="PANTHER" id="PTHR30203">
    <property type="entry name" value="OUTER MEMBRANE CATION EFFLUX PROTEIN"/>
    <property type="match status" value="1"/>
</dbReference>
<dbReference type="GO" id="GO:0015562">
    <property type="term" value="F:efflux transmembrane transporter activity"/>
    <property type="evidence" value="ECO:0007669"/>
    <property type="project" value="InterPro"/>
</dbReference>
<sequence length="490" mass="52280">MSNNTRLLAALIPLISSSCSVGPDQPPQATVTLNALRPPVSALADRWWQLYQDSNLNLAVEQALSNNRSLRVAAAKLLEARAVLNETDDERLPGTTFSANAGYGSTINDQIAAARQQSGIRTGSRYGIGIDVQWEVDLFGRLHSLSRAAEADAQSAQAAEDGLRVVVAAETSRAWLDACSYAQQIGIAQRSLEMAEHGQQIAERLRQSGAGVTLDVVRAQAQVEQTRASLPLLQAARRNTLAELAVLMGHLPDDPPQAAADCQSPPQLAHSAVQATNGMAMLSRRPDVLQAQQQLIAATARIGVATADLYPRISLGSSVLSSAPQPDGWDKSGASVWSIGPLVSWSFPDLSQARARIAQAGARESAALANFDGTLLGALKEVQQNLSDYDAIQQQQQALTQADKNSQQALQLAQYSWQAGATTALDYLDAQRSDIAVQSQLAQVNAQVIDAQISLFKALGGGWQQAPAVVLPTPQRANPQFPLIAKRENL</sequence>
<reference evidence="4" key="1">
    <citation type="submission" date="2024-07" db="EMBL/GenBank/DDBJ databases">
        <authorList>
            <person name="Biller S.J."/>
        </authorList>
    </citation>
    <scope>NUCLEOTIDE SEQUENCE</scope>
    <source>
        <strain evidence="4">WC2420</strain>
    </source>
</reference>
<name>A0AB39VWM4_9GAMM</name>
<dbReference type="Gene3D" id="2.20.200.10">
    <property type="entry name" value="Outer membrane efflux proteins (OEP)"/>
    <property type="match status" value="1"/>
</dbReference>
<evidence type="ECO:0000256" key="1">
    <source>
        <dbReference type="ARBA" id="ARBA00004459"/>
    </source>
</evidence>
<proteinExistence type="inferred from homology"/>
<keyword evidence="3" id="KW-1134">Transmembrane beta strand</keyword>
<keyword evidence="3" id="KW-0812">Transmembrane</keyword>
<evidence type="ECO:0000256" key="2">
    <source>
        <dbReference type="ARBA" id="ARBA00007613"/>
    </source>
</evidence>
<dbReference type="InterPro" id="IPR003423">
    <property type="entry name" value="OMP_efflux"/>
</dbReference>
<evidence type="ECO:0000256" key="3">
    <source>
        <dbReference type="RuleBase" id="RU362097"/>
    </source>
</evidence>
<dbReference type="PROSITE" id="PS51257">
    <property type="entry name" value="PROKAR_LIPOPROTEIN"/>
    <property type="match status" value="1"/>
</dbReference>
<dbReference type="GO" id="GO:0009279">
    <property type="term" value="C:cell outer membrane"/>
    <property type="evidence" value="ECO:0007669"/>
    <property type="project" value="UniProtKB-SubCell"/>
</dbReference>
<comment type="similarity">
    <text evidence="2 3">Belongs to the outer membrane factor (OMF) (TC 1.B.17) family.</text>
</comment>
<keyword evidence="3" id="KW-0564">Palmitate</keyword>
<dbReference type="Gene3D" id="1.20.1600.10">
    <property type="entry name" value="Outer membrane efflux proteins (OEP)"/>
    <property type="match status" value="1"/>
</dbReference>
<comment type="subcellular location">
    <subcellularLocation>
        <location evidence="1 3">Cell outer membrane</location>
        <topology evidence="1 3">Lipid-anchor</topology>
    </subcellularLocation>
</comment>
<dbReference type="NCBIfam" id="TIGR01845">
    <property type="entry name" value="outer_NodT"/>
    <property type="match status" value="1"/>
</dbReference>
<dbReference type="InterPro" id="IPR010131">
    <property type="entry name" value="MdtP/NodT-like"/>
</dbReference>